<organism evidence="4 5">
    <name type="scientific">[Eubacterium] hominis</name>
    <dbReference type="NCBI Taxonomy" id="2764325"/>
    <lineage>
        <taxon>Bacteria</taxon>
        <taxon>Bacillati</taxon>
        <taxon>Bacillota</taxon>
        <taxon>Erysipelotrichia</taxon>
        <taxon>Erysipelotrichales</taxon>
        <taxon>Erysipelotrichaceae</taxon>
        <taxon>Amedibacillus</taxon>
    </lineage>
</organism>
<dbReference type="PROSITE" id="PS50883">
    <property type="entry name" value="EAL"/>
    <property type="match status" value="1"/>
</dbReference>
<dbReference type="PANTHER" id="PTHR44757">
    <property type="entry name" value="DIGUANYLATE CYCLASE DGCP"/>
    <property type="match status" value="1"/>
</dbReference>
<dbReference type="InterPro" id="IPR000014">
    <property type="entry name" value="PAS"/>
</dbReference>
<evidence type="ECO:0000259" key="2">
    <source>
        <dbReference type="PROSITE" id="PS50883"/>
    </source>
</evidence>
<dbReference type="Proteomes" id="UP000515856">
    <property type="component" value="Chromosome"/>
</dbReference>
<dbReference type="SMART" id="SM00052">
    <property type="entry name" value="EAL"/>
    <property type="match status" value="1"/>
</dbReference>
<feature type="domain" description="PAS" evidence="1">
    <location>
        <begin position="305"/>
        <end position="377"/>
    </location>
</feature>
<dbReference type="Pfam" id="PF00990">
    <property type="entry name" value="GGDEF"/>
    <property type="match status" value="2"/>
</dbReference>
<evidence type="ECO:0000313" key="5">
    <source>
        <dbReference type="Proteomes" id="UP000515856"/>
    </source>
</evidence>
<dbReference type="InterPro" id="IPR000160">
    <property type="entry name" value="GGDEF_dom"/>
</dbReference>
<dbReference type="CDD" id="cd01948">
    <property type="entry name" value="EAL"/>
    <property type="match status" value="1"/>
</dbReference>
<dbReference type="AlphaFoldDB" id="A0A7G9GNI6"/>
<dbReference type="Pfam" id="PF00563">
    <property type="entry name" value="EAL"/>
    <property type="match status" value="1"/>
</dbReference>
<dbReference type="SMART" id="SM00267">
    <property type="entry name" value="GGDEF"/>
    <property type="match status" value="2"/>
</dbReference>
<gene>
    <name evidence="4" type="ORF">H9Q80_19380</name>
</gene>
<dbReference type="PROSITE" id="PS50112">
    <property type="entry name" value="PAS"/>
    <property type="match status" value="1"/>
</dbReference>
<dbReference type="Pfam" id="PF08447">
    <property type="entry name" value="PAS_3"/>
    <property type="match status" value="1"/>
</dbReference>
<evidence type="ECO:0000313" key="4">
    <source>
        <dbReference type="EMBL" id="QNM12368.1"/>
    </source>
</evidence>
<dbReference type="InterPro" id="IPR052155">
    <property type="entry name" value="Biofilm_reg_signaling"/>
</dbReference>
<dbReference type="SUPFAM" id="SSF55785">
    <property type="entry name" value="PYP-like sensor domain (PAS domain)"/>
    <property type="match status" value="1"/>
</dbReference>
<dbReference type="SUPFAM" id="SSF141868">
    <property type="entry name" value="EAL domain-like"/>
    <property type="match status" value="1"/>
</dbReference>
<dbReference type="InterPro" id="IPR029787">
    <property type="entry name" value="Nucleotide_cyclase"/>
</dbReference>
<dbReference type="Gene3D" id="3.30.70.270">
    <property type="match status" value="2"/>
</dbReference>
<dbReference type="EMBL" id="CP060636">
    <property type="protein sequence ID" value="QNM12368.1"/>
    <property type="molecule type" value="Genomic_DNA"/>
</dbReference>
<accession>A0A7G9GNI6</accession>
<dbReference type="PROSITE" id="PS50887">
    <property type="entry name" value="GGDEF"/>
    <property type="match status" value="2"/>
</dbReference>
<dbReference type="RefSeq" id="WP_117453038.1">
    <property type="nucleotide sequence ID" value="NZ_CP060636.1"/>
</dbReference>
<evidence type="ECO:0000259" key="3">
    <source>
        <dbReference type="PROSITE" id="PS50887"/>
    </source>
</evidence>
<dbReference type="InterPro" id="IPR035919">
    <property type="entry name" value="EAL_sf"/>
</dbReference>
<dbReference type="Gene3D" id="3.20.20.450">
    <property type="entry name" value="EAL domain"/>
    <property type="match status" value="1"/>
</dbReference>
<dbReference type="InterPro" id="IPR013655">
    <property type="entry name" value="PAS_fold_3"/>
</dbReference>
<protein>
    <submittedName>
        <fullName evidence="4">EAL domain-containing protein</fullName>
    </submittedName>
</protein>
<dbReference type="InterPro" id="IPR035965">
    <property type="entry name" value="PAS-like_dom_sf"/>
</dbReference>
<dbReference type="CDD" id="cd00130">
    <property type="entry name" value="PAS"/>
    <property type="match status" value="1"/>
</dbReference>
<dbReference type="KEGG" id="ehn:H9Q80_19380"/>
<dbReference type="NCBIfam" id="TIGR00229">
    <property type="entry name" value="sensory_box"/>
    <property type="match status" value="1"/>
</dbReference>
<dbReference type="NCBIfam" id="TIGR00254">
    <property type="entry name" value="GGDEF"/>
    <property type="match status" value="2"/>
</dbReference>
<feature type="domain" description="GGDEF" evidence="3">
    <location>
        <begin position="155"/>
        <end position="289"/>
    </location>
</feature>
<name>A0A7G9GNI6_9FIRM</name>
<sequence>MGKTDNMIDVLDRLKTGIYVTDLETDEILFMNQRMKAIFQLEHPEGEICYKVLQDHKETPCEFCPKKKLMQSKDRDGYIIWKEHNTKLDKDFENYDCLVTWLDGRKAHLQQSLDITDSVELNRMASLDDLCQVFNRRAGKELLRQTLNKAKQEKENVQLVLLDVDNLKIVNDQYGHREGDFLLKTLTSVLKEQLQGSDFMFRLGGDEFVIVSTAMDEKQIAHFMYKEMQHVQQLKKTYHKDYEMSYCYGIYTVTWDDTLDIDDIIANADDIMYKQKLRIHKTRMAERENPFRHEKEHKEEFHFDSNLLYDALLNSTDDFIYICDMKSGIFRYSPAQVKLFGLPQEIIENPLPLWKKIVHPKDWERFYKSNMQIGENQMDYHSVEFRAKTVEGEYIWLKCRGQLMRDEYGEPSIFAGIMTQLDRQNKIDPLTHLLNRQEFDKAGAQKLKDRAIETLSVVVLDIDDFKNVNELYDRSFGDMVLKATSQLIQSSLPGNASLYKLDNDQMGVLIENAQANEIQEMYQILQRQLLHQQLQERFQCVIQISAGCAISISKQQDFQELYTFADYALQLAKNKGKNRLCFFEPQILENKLRSLDILRSLRECIAENYRGFSVAYQPLIETSSGRMMGVEALMRWNGGNLGFVPPIEFIPVMEENGMIETMGLWVLEQAMHACKKWMAVEPEFSVSVNVSALQILKGDFQEKVKQRMDALAFPSKNLILELTESNTVGNMQIIQDMFDDLRSQGVRLAMDDFGTGYSTLENLKKGVSDVVKIDQAFVKDIQKSEFDVLFIQFIIAICHCVDIQVCLEGIETVEELDFVSDLELDYYQGYLFGKPVNEEEITKRLIEEKTMDE</sequence>
<feature type="domain" description="EAL" evidence="2">
    <location>
        <begin position="594"/>
        <end position="849"/>
    </location>
</feature>
<feature type="domain" description="GGDEF" evidence="3">
    <location>
        <begin position="453"/>
        <end position="585"/>
    </location>
</feature>
<dbReference type="Gene3D" id="3.30.450.20">
    <property type="entry name" value="PAS domain"/>
    <property type="match status" value="1"/>
</dbReference>
<dbReference type="InterPro" id="IPR001633">
    <property type="entry name" value="EAL_dom"/>
</dbReference>
<reference evidence="4 5" key="1">
    <citation type="submission" date="2020-08" db="EMBL/GenBank/DDBJ databases">
        <authorList>
            <person name="Liu C."/>
            <person name="Sun Q."/>
        </authorList>
    </citation>
    <scope>NUCLEOTIDE SEQUENCE [LARGE SCALE GENOMIC DNA]</scope>
    <source>
        <strain evidence="4 5">NSJ-61</strain>
    </source>
</reference>
<dbReference type="CDD" id="cd01949">
    <property type="entry name" value="GGDEF"/>
    <property type="match status" value="2"/>
</dbReference>
<keyword evidence="5" id="KW-1185">Reference proteome</keyword>
<proteinExistence type="predicted"/>
<dbReference type="SUPFAM" id="SSF55073">
    <property type="entry name" value="Nucleotide cyclase"/>
    <property type="match status" value="2"/>
</dbReference>
<evidence type="ECO:0000259" key="1">
    <source>
        <dbReference type="PROSITE" id="PS50112"/>
    </source>
</evidence>
<dbReference type="InterPro" id="IPR043128">
    <property type="entry name" value="Rev_trsase/Diguanyl_cyclase"/>
</dbReference>
<dbReference type="PANTHER" id="PTHR44757:SF2">
    <property type="entry name" value="BIOFILM ARCHITECTURE MAINTENANCE PROTEIN MBAA"/>
    <property type="match status" value="1"/>
</dbReference>